<proteinExistence type="predicted"/>
<feature type="region of interest" description="Disordered" evidence="2">
    <location>
        <begin position="411"/>
        <end position="532"/>
    </location>
</feature>
<evidence type="ECO:0000313" key="5">
    <source>
        <dbReference type="Proteomes" id="UP001201980"/>
    </source>
</evidence>
<feature type="compositionally biased region" description="Low complexity" evidence="2">
    <location>
        <begin position="209"/>
        <end position="222"/>
    </location>
</feature>
<feature type="compositionally biased region" description="Basic and acidic residues" evidence="2">
    <location>
        <begin position="293"/>
        <end position="306"/>
    </location>
</feature>
<feature type="region of interest" description="Disordered" evidence="2">
    <location>
        <begin position="646"/>
        <end position="666"/>
    </location>
</feature>
<feature type="region of interest" description="Disordered" evidence="2">
    <location>
        <begin position="1"/>
        <end position="322"/>
    </location>
</feature>
<keyword evidence="5" id="KW-1185">Reference proteome</keyword>
<organism evidence="4 5">
    <name type="scientific">Zalerion maritima</name>
    <dbReference type="NCBI Taxonomy" id="339359"/>
    <lineage>
        <taxon>Eukaryota</taxon>
        <taxon>Fungi</taxon>
        <taxon>Dikarya</taxon>
        <taxon>Ascomycota</taxon>
        <taxon>Pezizomycotina</taxon>
        <taxon>Sordariomycetes</taxon>
        <taxon>Lulworthiomycetidae</taxon>
        <taxon>Lulworthiales</taxon>
        <taxon>Lulworthiaceae</taxon>
        <taxon>Zalerion</taxon>
    </lineage>
</organism>
<gene>
    <name evidence="4" type="ORF">MKZ38_001090</name>
</gene>
<reference evidence="4" key="1">
    <citation type="submission" date="2022-07" db="EMBL/GenBank/DDBJ databases">
        <title>Draft genome sequence of Zalerion maritima ATCC 34329, a (micro)plastics degrading marine fungus.</title>
        <authorList>
            <person name="Paco A."/>
            <person name="Goncalves M.F.M."/>
            <person name="Rocha-Santos T.A.P."/>
            <person name="Alves A."/>
        </authorList>
    </citation>
    <scope>NUCLEOTIDE SEQUENCE</scope>
    <source>
        <strain evidence="4">ATCC 34329</strain>
    </source>
</reference>
<protein>
    <recommendedName>
        <fullName evidence="3">SUN domain-containing protein</fullName>
    </recommendedName>
</protein>
<dbReference type="PROSITE" id="PS51469">
    <property type="entry name" value="SUN"/>
    <property type="match status" value="1"/>
</dbReference>
<name>A0AAD5RS70_9PEZI</name>
<evidence type="ECO:0000256" key="2">
    <source>
        <dbReference type="SAM" id="MobiDB-lite"/>
    </source>
</evidence>
<feature type="compositionally biased region" description="Basic residues" evidence="2">
    <location>
        <begin position="185"/>
        <end position="201"/>
    </location>
</feature>
<dbReference type="EMBL" id="JAKWBI020000126">
    <property type="protein sequence ID" value="KAJ2902054.1"/>
    <property type="molecule type" value="Genomic_DNA"/>
</dbReference>
<feature type="compositionally biased region" description="Polar residues" evidence="2">
    <location>
        <begin position="274"/>
        <end position="284"/>
    </location>
</feature>
<accession>A0AAD5RS70</accession>
<feature type="region of interest" description="Disordered" evidence="2">
    <location>
        <begin position="1180"/>
        <end position="1202"/>
    </location>
</feature>
<dbReference type="Pfam" id="PF07738">
    <property type="entry name" value="Sad1_UNC"/>
    <property type="match status" value="1"/>
</dbReference>
<evidence type="ECO:0000259" key="3">
    <source>
        <dbReference type="PROSITE" id="PS51469"/>
    </source>
</evidence>
<feature type="compositionally biased region" description="Basic and acidic residues" evidence="2">
    <location>
        <begin position="242"/>
        <end position="261"/>
    </location>
</feature>
<feature type="compositionally biased region" description="Acidic residues" evidence="2">
    <location>
        <begin position="455"/>
        <end position="469"/>
    </location>
</feature>
<feature type="compositionally biased region" description="Low complexity" evidence="2">
    <location>
        <begin position="54"/>
        <end position="64"/>
    </location>
</feature>
<evidence type="ECO:0000256" key="1">
    <source>
        <dbReference type="SAM" id="Coils"/>
    </source>
</evidence>
<feature type="coiled-coil region" evidence="1">
    <location>
        <begin position="867"/>
        <end position="894"/>
    </location>
</feature>
<feature type="compositionally biased region" description="Basic residues" evidence="2">
    <location>
        <begin position="114"/>
        <end position="132"/>
    </location>
</feature>
<feature type="compositionally biased region" description="Low complexity" evidence="2">
    <location>
        <begin position="72"/>
        <end position="82"/>
    </location>
</feature>
<dbReference type="Gene3D" id="2.60.120.260">
    <property type="entry name" value="Galactose-binding domain-like"/>
    <property type="match status" value="1"/>
</dbReference>
<feature type="domain" description="SUN" evidence="3">
    <location>
        <begin position="952"/>
        <end position="1178"/>
    </location>
</feature>
<feature type="region of interest" description="Disordered" evidence="2">
    <location>
        <begin position="1082"/>
        <end position="1113"/>
    </location>
</feature>
<evidence type="ECO:0000313" key="4">
    <source>
        <dbReference type="EMBL" id="KAJ2902054.1"/>
    </source>
</evidence>
<dbReference type="Proteomes" id="UP001201980">
    <property type="component" value="Unassembled WGS sequence"/>
</dbReference>
<feature type="compositionally biased region" description="Basic and acidic residues" evidence="2">
    <location>
        <begin position="95"/>
        <end position="113"/>
    </location>
</feature>
<dbReference type="InterPro" id="IPR012919">
    <property type="entry name" value="SUN_dom"/>
</dbReference>
<sequence length="1218" mass="133703">MPPRRSARSQRTNPYETIPPVPLSPNTLPGLPSRVTASYGSPFAQAPARLQPIRAARQGAAESESQAEAEGQDSGSRPGSSRKPSKRSRTTSSRNNDEDNKDTGTNEGDAQKPREKRPRGRPRSASPAKKRQKQAESTPIETHDASFDNPVENSADPSPMKPVARAQKVQSSNSSSSPAVTKPGTHLKKAPGGRGRGRSGHKGGGSSGGSALEGSSSTSGLSVTATAMGPPSQPPPQKTRRQVAEEYAKNQGHRLNERQVDEGFTGNNAEPDVGSTTFNPNETLRSIEEDEVRSEFSREESIRGEDVYQANETPTNQYFPPPVQRIQDYRSYTMESSIFGEATFASDMIMPPSTASSLPNASEDMIPGEKKVWLAGAPVRAPSRSSADEFIQAVPEEQSDSDYYNTRSITRKYAPGRQEQTSQILPPCRGGSTNPFAGTPGRTPMRPRGQRIDMSSEDEATEDDALMTEDEAKRLFTKKQTMRPNLPPSRQQSLQPSPDEAVPISIAAPPAERGGTRPKKPQAASVGEPAVEPSLPGAMSSNFLSALGLTSPVAANAGHTQRWSPFAATSRFSSKAKAAVRALAYTVSQSASQVYQKTYHASAGAADFVVWGISQPAFLYFLLACFIAVIASQTLNLSMSDEDGFRREKVPSVPRGSPTNSGRGGSRISLPSMSWLASAITPWLSAFWAWLTSFGKGPRLDNDQFHTIKTELSDKIMSQLENQLPDAVHLTRDADGNIQVPTHFWQALRELIKNDEELLTLDVTTTGDAITGRHWAALAARIRESEMGGSSDVTALDVHNMIAQDVPPMWEQWIRDNQETVADILGPYFGDMPGNVDRIRESVGDFLRERGLDDVVLTREEFLSHLKQQFTAHRDKMSAELEQLRARVVKLTEQFSNMPLGVSKTEVQSIVDAEIQQLLGKEQLETLASQQIDQFWLGDLQRQVNFFSPGNGAEIGSSLASPTWNPACNLSPLGKIFEYNLFNRFRDIRPGPKKALQAFQEPEDCWCAGPNKLTSEGGVQYNGVATLPIELSRTIQPEHFVIEHIRPEKVLDPGSAPKDIEIWAYVEDPFRRRDLKDWAKFTFSTNNGPSPPPSNTGSKTSTRNLRTEPPPLENDKFVMIGRLQFSAKDIEKGHRMYSFGPAMSDLALWTDSFVVRAVTNHGSDHTCFYRVRMFGKMKHEGGRRGLRTEAGAGGNGKNVRGMSMQDKRAYPTAHAKWW</sequence>
<keyword evidence="1" id="KW-0175">Coiled coil</keyword>
<dbReference type="AlphaFoldDB" id="A0AAD5RS70"/>
<feature type="compositionally biased region" description="Low complexity" evidence="2">
    <location>
        <begin position="488"/>
        <end position="498"/>
    </location>
</feature>
<comment type="caution">
    <text evidence="4">The sequence shown here is derived from an EMBL/GenBank/DDBJ whole genome shotgun (WGS) entry which is preliminary data.</text>
</comment>